<keyword evidence="1" id="KW-0175">Coiled coil</keyword>
<reference evidence="4" key="1">
    <citation type="journal article" date="2012" name="PLoS ONE">
        <title>Gene sets for utilization of primary and secondary nutrition supplies in the distal gut of endangered iberian lynx.</title>
        <authorList>
            <person name="Alcaide M."/>
            <person name="Messina E."/>
            <person name="Richter M."/>
            <person name="Bargiela R."/>
            <person name="Peplies J."/>
            <person name="Huws S.A."/>
            <person name="Newbold C.J."/>
            <person name="Golyshin P.N."/>
            <person name="Simon M.A."/>
            <person name="Lopez G."/>
            <person name="Yakimov M.M."/>
            <person name="Ferrer M."/>
        </authorList>
    </citation>
    <scope>NUCLEOTIDE SEQUENCE</scope>
</reference>
<protein>
    <submittedName>
        <fullName evidence="4">Transposase IS66</fullName>
    </submittedName>
</protein>
<feature type="region of interest" description="Disordered" evidence="2">
    <location>
        <begin position="157"/>
        <end position="212"/>
    </location>
</feature>
<organism evidence="4">
    <name type="scientific">gut metagenome</name>
    <dbReference type="NCBI Taxonomy" id="749906"/>
    <lineage>
        <taxon>unclassified sequences</taxon>
        <taxon>metagenomes</taxon>
        <taxon>organismal metagenomes</taxon>
    </lineage>
</organism>
<comment type="caution">
    <text evidence="4">The sequence shown here is derived from an EMBL/GenBank/DDBJ whole genome shotgun (WGS) entry which is preliminary data.</text>
</comment>
<evidence type="ECO:0000256" key="1">
    <source>
        <dbReference type="SAM" id="Coils"/>
    </source>
</evidence>
<dbReference type="PANTHER" id="PTHR33678">
    <property type="entry name" value="BLL1576 PROTEIN"/>
    <property type="match status" value="1"/>
</dbReference>
<dbReference type="EMBL" id="AMCI01009285">
    <property type="protein sequence ID" value="EJW89748.1"/>
    <property type="molecule type" value="Genomic_DNA"/>
</dbReference>
<evidence type="ECO:0000256" key="2">
    <source>
        <dbReference type="SAM" id="MobiDB-lite"/>
    </source>
</evidence>
<feature type="region of interest" description="Disordered" evidence="2">
    <location>
        <begin position="253"/>
        <end position="284"/>
    </location>
</feature>
<feature type="compositionally biased region" description="Basic and acidic residues" evidence="2">
    <location>
        <begin position="200"/>
        <end position="212"/>
    </location>
</feature>
<gene>
    <name evidence="4" type="ORF">EVA_22146</name>
</gene>
<feature type="domain" description="Transposase IS66 central" evidence="3">
    <location>
        <begin position="405"/>
        <end position="683"/>
    </location>
</feature>
<dbReference type="PANTHER" id="PTHR33678:SF2">
    <property type="match status" value="1"/>
</dbReference>
<feature type="compositionally biased region" description="Polar residues" evidence="2">
    <location>
        <begin position="163"/>
        <end position="174"/>
    </location>
</feature>
<accession>J9F5F5</accession>
<dbReference type="AlphaFoldDB" id="J9F5F5"/>
<dbReference type="Pfam" id="PF03050">
    <property type="entry name" value="DDE_Tnp_IS66"/>
    <property type="match status" value="1"/>
</dbReference>
<sequence length="787" mass="88953">MTPNNLSCTTPMSSDNLNIDALMAKIAQLEARVQQLDEGNRKLNEHNRELDENIRKLDESNRKLEDSNRKLEDSNQKLEDSNKLIEAVNCTLKEELRVCTAAAKDLIPATRAIFRVGESLMTGDPEEDAYLLSVIETVTREVHRIAMEAQRLDHYRRVGKDANTGSKSADNNVITVEKQNDSDEPSSPSEVIDQEVNQPLEEKAEEAKQKLSDSDKLMAAANEGAKKAKCVLASLGVASRALEAIVGIINTPAPPRAPFNSKASPGRQKAKVQGQKRTSKADPLNSLICPECGKPVESLGEFSRHSKSLAESIIQRLVLLESQTSIGYCYDCKRAVSSITTDTSVTLTPDNGSSVAQDPVVEAMKMQTEGVPRHAVEKLLFTPMNLGHDTMCRQERGWMDVYGSLLLDGIQQQAQSEELLLSDETSFRCLELEGRGVSTIRKSTNENEGAKQGYVLSICNREDSVKKFVIFNAMIGRSAKAIREHLEPYLKNDKLKLLVTDGYEAYDTILRQADWGVTRAACWTHWRRTIIKAVEYDLFAKQVGKLSVEEAENLFATRLTKENSTTDLFLYLIEGIRKLYAHDRALKPLPNESQKDFLNRVRENRNKYAKVIVKNIDEIIDSIKDKVVVRCGKRFKAAPKVTPQQAAVVTYYLNNREELMAFLDDPRVPLDTNAIERCIRPVACLEGTTKYRQTVLHMQNMCNIFTLFETAKRNGITRPDEYLKKFGRAVFKYCFEKRWTQEFETKGVYPVTKGLRNWNMKELREGFDVTPWLPWNYQEPPLPEAVK</sequence>
<name>J9F5F5_9ZZZZ</name>
<dbReference type="InterPro" id="IPR052344">
    <property type="entry name" value="Transposase-related"/>
</dbReference>
<feature type="coiled-coil region" evidence="1">
    <location>
        <begin position="12"/>
        <end position="88"/>
    </location>
</feature>
<dbReference type="InterPro" id="IPR004291">
    <property type="entry name" value="Transposase_IS66_central"/>
</dbReference>
<evidence type="ECO:0000259" key="3">
    <source>
        <dbReference type="Pfam" id="PF03050"/>
    </source>
</evidence>
<proteinExistence type="predicted"/>
<evidence type="ECO:0000313" key="4">
    <source>
        <dbReference type="EMBL" id="EJW89748.1"/>
    </source>
</evidence>